<evidence type="ECO:0000259" key="1">
    <source>
        <dbReference type="Pfam" id="PF01609"/>
    </source>
</evidence>
<protein>
    <submittedName>
        <fullName evidence="2">Transposase</fullName>
    </submittedName>
</protein>
<sequence>LDPHPTDYRVRMKVSPQAREHNPTLPAYWEARAIVTISRHGRQRILLTSLLDGKAWPAEEIAEQYQDRWRIETSYRELKQEMLGDELTLRSGTPETVRQEVWGALLAYNLVRLEMAEVAGEASVRPTDLSFTTALHYLRYEWSWLAISSPGTLPARLLRLRERLGELLLSKQRRGRECPRVVKKQPSRYPIKQVRSAK</sequence>
<dbReference type="PANTHER" id="PTHR37529">
    <property type="entry name" value="TRANSPOSASE INSG FOR INSERTION SEQUENCE ELEMENT IS4-RELATED"/>
    <property type="match status" value="1"/>
</dbReference>
<comment type="caution">
    <text evidence="2">The sequence shown here is derived from an EMBL/GenBank/DDBJ whole genome shotgun (WGS) entry which is preliminary data.</text>
</comment>
<evidence type="ECO:0000313" key="2">
    <source>
        <dbReference type="EMBL" id="NHR08862.1"/>
    </source>
</evidence>
<reference evidence="2 3" key="1">
    <citation type="submission" date="2020-03" db="EMBL/GenBank/DDBJ databases">
        <title>Draft genome sequence of environmentally isolated cultures.</title>
        <authorList>
            <person name="Wilson H.S."/>
            <person name="De Leon M.E."/>
        </authorList>
    </citation>
    <scope>NUCLEOTIDE SEQUENCE [LARGE SCALE GENOMIC DNA]</scope>
    <source>
        <strain evidence="2 3">HSC-31F16</strain>
    </source>
</reference>
<dbReference type="PANTHER" id="PTHR37529:SF1">
    <property type="entry name" value="TRANSPOSASE INSG FOR INSERTION SEQUENCE ELEMENT IS4-RELATED"/>
    <property type="match status" value="1"/>
</dbReference>
<dbReference type="Proteomes" id="UP001515641">
    <property type="component" value="Unassembled WGS sequence"/>
</dbReference>
<feature type="domain" description="Transposase IS4-like" evidence="1">
    <location>
        <begin position="32"/>
        <end position="110"/>
    </location>
</feature>
<proteinExistence type="predicted"/>
<keyword evidence="3" id="KW-1185">Reference proteome</keyword>
<organism evidence="2 3">
    <name type="scientific">Chromobacterium fluminis</name>
    <dbReference type="NCBI Taxonomy" id="3044269"/>
    <lineage>
        <taxon>Bacteria</taxon>
        <taxon>Pseudomonadati</taxon>
        <taxon>Pseudomonadota</taxon>
        <taxon>Betaproteobacteria</taxon>
        <taxon>Neisseriales</taxon>
        <taxon>Chromobacteriaceae</taxon>
        <taxon>Chromobacterium</taxon>
    </lineage>
</organism>
<dbReference type="InterPro" id="IPR012337">
    <property type="entry name" value="RNaseH-like_sf"/>
</dbReference>
<name>A0ABX0LHA3_9NEIS</name>
<feature type="non-terminal residue" evidence="2">
    <location>
        <position position="1"/>
    </location>
</feature>
<dbReference type="EMBL" id="JAAOMA010000124">
    <property type="protein sequence ID" value="NHR08862.1"/>
    <property type="molecule type" value="Genomic_DNA"/>
</dbReference>
<accession>A0ABX0LHA3</accession>
<dbReference type="InterPro" id="IPR002559">
    <property type="entry name" value="Transposase_11"/>
</dbReference>
<gene>
    <name evidence="2" type="ORF">HA052_27165</name>
</gene>
<dbReference type="RefSeq" id="WP_166454446.1">
    <property type="nucleotide sequence ID" value="NZ_JAAOMA010000124.1"/>
</dbReference>
<evidence type="ECO:0000313" key="3">
    <source>
        <dbReference type="Proteomes" id="UP001515641"/>
    </source>
</evidence>
<dbReference type="Pfam" id="PF01609">
    <property type="entry name" value="DDE_Tnp_1"/>
    <property type="match status" value="1"/>
</dbReference>
<dbReference type="SUPFAM" id="SSF53098">
    <property type="entry name" value="Ribonuclease H-like"/>
    <property type="match status" value="1"/>
</dbReference>